<dbReference type="EMBL" id="CP081295">
    <property type="protein sequence ID" value="QZD90046.1"/>
    <property type="molecule type" value="Genomic_DNA"/>
</dbReference>
<sequence>MTPPRPHPFTRSSLAERLDRWIAAIWRKGWDEKPPLEPDYLWQIGSRGYEEADEISVRSEEDVADFRLRLEQLCQALRDEADLNALGHTMAYGQLTSAIRKRHALGRLWRQEPELAHTTIAPPIVVLGQMRSGTTRVQRLLAADPAHAGTRFCDSHDPVPSTPDLRAVKSRAALVLAHWVNPWLETMHPIGATRTDEEIGWLSAALSPVAFEAQWRIPSYVAFSEARDPAPVYREFARILRTDAAHHGNALRPRVLKCPQFAQDAPALLSQFPDARIVACHRVQEDVLASSVSMVASQMAFQSDSHELAELQDYWRARIAQRSGRMRTFLDAFSGPVARMEFAELNHNWRAAMTSAYGDLGIGLGNRALAAMELEVDRADSDRHREHRRQIGAILSS</sequence>
<dbReference type="Pfam" id="PF13469">
    <property type="entry name" value="Sulfotransfer_3"/>
    <property type="match status" value="1"/>
</dbReference>
<dbReference type="InterPro" id="IPR052736">
    <property type="entry name" value="Stf3_sulfotransferase"/>
</dbReference>
<dbReference type="PANTHER" id="PTHR36451">
    <property type="entry name" value="PAPS-DEPENDENT SULFOTRANSFERASE STF3"/>
    <property type="match status" value="1"/>
</dbReference>
<evidence type="ECO:0000313" key="1">
    <source>
        <dbReference type="EMBL" id="QZD90046.1"/>
    </source>
</evidence>
<reference evidence="1 2" key="1">
    <citation type="submission" date="2021-08" db="EMBL/GenBank/DDBJ databases">
        <title>Comparative Genomics Analysis of the Genus Qipengyuania Reveals Extensive Genetic Diversity and Metabolic Versatility, Including the Description of Fifteen Novel Species.</title>
        <authorList>
            <person name="Liu Y."/>
        </authorList>
    </citation>
    <scope>NUCLEOTIDE SEQUENCE [LARGE SCALE GENOMIC DNA]</scope>
    <source>
        <strain evidence="1 2">1NDH13</strain>
    </source>
</reference>
<proteinExistence type="predicted"/>
<dbReference type="SUPFAM" id="SSF52540">
    <property type="entry name" value="P-loop containing nucleoside triphosphate hydrolases"/>
    <property type="match status" value="1"/>
</dbReference>
<dbReference type="Gene3D" id="3.40.50.300">
    <property type="entry name" value="P-loop containing nucleotide triphosphate hydrolases"/>
    <property type="match status" value="1"/>
</dbReference>
<keyword evidence="2" id="KW-1185">Reference proteome</keyword>
<protein>
    <submittedName>
        <fullName evidence="1">Sulfotransferase</fullName>
    </submittedName>
</protein>
<dbReference type="PANTHER" id="PTHR36451:SF1">
    <property type="entry name" value="OMEGA-HYDROXY-BETA-DIHYDROMENAQUINONE-9 SULFOTRANSFERASE STF3"/>
    <property type="match status" value="1"/>
</dbReference>
<dbReference type="Proteomes" id="UP000824281">
    <property type="component" value="Chromosome"/>
</dbReference>
<gene>
    <name evidence="1" type="ORF">K3148_01135</name>
</gene>
<dbReference type="RefSeq" id="WP_221425520.1">
    <property type="nucleotide sequence ID" value="NZ_CP081295.1"/>
</dbReference>
<evidence type="ECO:0000313" key="2">
    <source>
        <dbReference type="Proteomes" id="UP000824281"/>
    </source>
</evidence>
<organism evidence="1 2">
    <name type="scientific">Qipengyuania aurantiaca</name>
    <dbReference type="NCBI Taxonomy" id="2867233"/>
    <lineage>
        <taxon>Bacteria</taxon>
        <taxon>Pseudomonadati</taxon>
        <taxon>Pseudomonadota</taxon>
        <taxon>Alphaproteobacteria</taxon>
        <taxon>Sphingomonadales</taxon>
        <taxon>Erythrobacteraceae</taxon>
        <taxon>Qipengyuania</taxon>
    </lineage>
</organism>
<accession>A0ABX8ZMT0</accession>
<name>A0ABX8ZMT0_9SPHN</name>
<dbReference type="InterPro" id="IPR027417">
    <property type="entry name" value="P-loop_NTPase"/>
</dbReference>